<evidence type="ECO:0000256" key="1">
    <source>
        <dbReference type="ARBA" id="ARBA00004123"/>
    </source>
</evidence>
<evidence type="ECO:0000256" key="5">
    <source>
        <dbReference type="ARBA" id="ARBA00023015"/>
    </source>
</evidence>
<dbReference type="SUPFAM" id="SSF48508">
    <property type="entry name" value="Nuclear receptor ligand-binding domain"/>
    <property type="match status" value="1"/>
</dbReference>
<dbReference type="Pfam" id="PF00105">
    <property type="entry name" value="zf-C4"/>
    <property type="match status" value="1"/>
</dbReference>
<dbReference type="STRING" id="451379.A0A0N5A8Y4"/>
<dbReference type="InterPro" id="IPR001628">
    <property type="entry name" value="Znf_hrmn_rcpt"/>
</dbReference>
<dbReference type="SUPFAM" id="SSF57716">
    <property type="entry name" value="Glucocorticoid receptor-like (DNA-binding domain)"/>
    <property type="match status" value="1"/>
</dbReference>
<evidence type="ECO:0000256" key="3">
    <source>
        <dbReference type="ARBA" id="ARBA00022771"/>
    </source>
</evidence>
<dbReference type="WBParaSite" id="SMUV_0000054801-mRNA-1">
    <property type="protein sequence ID" value="SMUV_0000054801-mRNA-1"/>
    <property type="gene ID" value="SMUV_0000054801"/>
</dbReference>
<dbReference type="GO" id="GO:0000978">
    <property type="term" value="F:RNA polymerase II cis-regulatory region sequence-specific DNA binding"/>
    <property type="evidence" value="ECO:0007669"/>
    <property type="project" value="TreeGrafter"/>
</dbReference>
<evidence type="ECO:0000256" key="10">
    <source>
        <dbReference type="SAM" id="MobiDB-lite"/>
    </source>
</evidence>
<keyword evidence="12" id="KW-1185">Reference proteome</keyword>
<dbReference type="Gene3D" id="3.30.50.10">
    <property type="entry name" value="Erythroid Transcription Factor GATA-1, subunit A"/>
    <property type="match status" value="1"/>
</dbReference>
<dbReference type="GO" id="GO:0008270">
    <property type="term" value="F:zinc ion binding"/>
    <property type="evidence" value="ECO:0007669"/>
    <property type="project" value="UniProtKB-KW"/>
</dbReference>
<keyword evidence="8" id="KW-0675">Receptor</keyword>
<dbReference type="AlphaFoldDB" id="A0A0N5A8Y4"/>
<evidence type="ECO:0000256" key="8">
    <source>
        <dbReference type="ARBA" id="ARBA00023170"/>
    </source>
</evidence>
<sequence length="457" mass="50511">MLTSIPTLNIPNANSSNVNVVNVATPGPLSSSSGTSSESETLAGSSRSTDESKVILCKVCGDKSSGVHYGVITCEGCKGFFRRSQSSGTSYQCTRGETCVVDRINRNKCQYCRLKKCLELGMSRDSVKFGRLQRKQQQIRNHPASAEVSGQLTTATPMGFEGYTPSGSYGSGCQENVYDEVSPTEAAVAPATYVIRQEPVYNPSAEAASSPQIAQYSVEVQQYITPPYLAINDSVLHAFEKSYARLWGSPQDVPADCVLTEEMVENMDNISCWKRFTTELSSIVTMSCYFAKPIYDLSSIDETKKVSALKNNAFEMCLSVLSLFYDSKVQSLSICGNRIMLRMFTSGSDAAISNFAQSVGDCFGFLQKFDLTLTEVALYTAWILYDGVQEANDFRLNLKYCLVQQFQQKNKEGLVDRLLGFLDTLRAIAITHKKILNNFVQNNPDVDLDKLYKEVFL</sequence>
<dbReference type="PRINTS" id="PR00047">
    <property type="entry name" value="STROIDFINGER"/>
</dbReference>
<keyword evidence="6" id="KW-0238">DNA-binding</keyword>
<evidence type="ECO:0000256" key="6">
    <source>
        <dbReference type="ARBA" id="ARBA00023125"/>
    </source>
</evidence>
<dbReference type="InterPro" id="IPR044101">
    <property type="entry name" value="NR_DBD_ROR"/>
</dbReference>
<keyword evidence="2" id="KW-0479">Metal-binding</keyword>
<feature type="region of interest" description="Disordered" evidence="10">
    <location>
        <begin position="27"/>
        <end position="47"/>
    </location>
</feature>
<dbReference type="InterPro" id="IPR013088">
    <property type="entry name" value="Znf_NHR/GATA"/>
</dbReference>
<dbReference type="Proteomes" id="UP000046393">
    <property type="component" value="Unplaced"/>
</dbReference>
<protein>
    <submittedName>
        <fullName evidence="13">Nuclear receptor domain-containing protein</fullName>
    </submittedName>
</protein>
<dbReference type="PANTHER" id="PTHR45805:SF2">
    <property type="entry name" value="NUCLEAR HORMONE RECEPTOR HR3-RELATED"/>
    <property type="match status" value="1"/>
</dbReference>
<evidence type="ECO:0000256" key="9">
    <source>
        <dbReference type="ARBA" id="ARBA00023242"/>
    </source>
</evidence>
<accession>A0A0N5A8Y4</accession>
<proteinExistence type="predicted"/>
<feature type="domain" description="Nuclear receptor" evidence="11">
    <location>
        <begin position="54"/>
        <end position="129"/>
    </location>
</feature>
<evidence type="ECO:0000259" key="11">
    <source>
        <dbReference type="PROSITE" id="PS51030"/>
    </source>
</evidence>
<dbReference type="Gene3D" id="1.10.565.10">
    <property type="entry name" value="Retinoid X Receptor"/>
    <property type="match status" value="1"/>
</dbReference>
<reference evidence="13" key="1">
    <citation type="submission" date="2017-02" db="UniProtKB">
        <authorList>
            <consortium name="WormBaseParasite"/>
        </authorList>
    </citation>
    <scope>IDENTIFICATION</scope>
</reference>
<dbReference type="InterPro" id="IPR035500">
    <property type="entry name" value="NHR-like_dom_sf"/>
</dbReference>
<name>A0A0N5A8Y4_9BILA</name>
<dbReference type="CDD" id="cd06968">
    <property type="entry name" value="NR_DBD_ROR"/>
    <property type="match status" value="1"/>
</dbReference>
<evidence type="ECO:0000313" key="12">
    <source>
        <dbReference type="Proteomes" id="UP000046393"/>
    </source>
</evidence>
<evidence type="ECO:0000256" key="7">
    <source>
        <dbReference type="ARBA" id="ARBA00023163"/>
    </source>
</evidence>
<dbReference type="PANTHER" id="PTHR45805">
    <property type="entry name" value="NUCLEAR HORMONE RECEPTOR HR3-RELATED"/>
    <property type="match status" value="1"/>
</dbReference>
<dbReference type="PROSITE" id="PS51030">
    <property type="entry name" value="NUCLEAR_REC_DBD_2"/>
    <property type="match status" value="1"/>
</dbReference>
<evidence type="ECO:0000256" key="4">
    <source>
        <dbReference type="ARBA" id="ARBA00022833"/>
    </source>
</evidence>
<dbReference type="GO" id="GO:0004879">
    <property type="term" value="F:nuclear receptor activity"/>
    <property type="evidence" value="ECO:0007669"/>
    <property type="project" value="TreeGrafter"/>
</dbReference>
<keyword evidence="3" id="KW-0863">Zinc-finger</keyword>
<keyword evidence="9" id="KW-0539">Nucleus</keyword>
<evidence type="ECO:0000313" key="13">
    <source>
        <dbReference type="WBParaSite" id="SMUV_0000054801-mRNA-1"/>
    </source>
</evidence>
<dbReference type="GO" id="GO:0005634">
    <property type="term" value="C:nucleus"/>
    <property type="evidence" value="ECO:0007669"/>
    <property type="project" value="UniProtKB-SubCell"/>
</dbReference>
<feature type="compositionally biased region" description="Low complexity" evidence="10">
    <location>
        <begin position="27"/>
        <end position="46"/>
    </location>
</feature>
<evidence type="ECO:0000256" key="2">
    <source>
        <dbReference type="ARBA" id="ARBA00022723"/>
    </source>
</evidence>
<organism evidence="12 13">
    <name type="scientific">Syphacia muris</name>
    <dbReference type="NCBI Taxonomy" id="451379"/>
    <lineage>
        <taxon>Eukaryota</taxon>
        <taxon>Metazoa</taxon>
        <taxon>Ecdysozoa</taxon>
        <taxon>Nematoda</taxon>
        <taxon>Chromadorea</taxon>
        <taxon>Rhabditida</taxon>
        <taxon>Spirurina</taxon>
        <taxon>Oxyuridomorpha</taxon>
        <taxon>Oxyuroidea</taxon>
        <taxon>Oxyuridae</taxon>
        <taxon>Syphacia</taxon>
    </lineage>
</organism>
<dbReference type="SMART" id="SM00399">
    <property type="entry name" value="ZnF_C4"/>
    <property type="match status" value="1"/>
</dbReference>
<keyword evidence="7" id="KW-0804">Transcription</keyword>
<keyword evidence="4" id="KW-0862">Zinc</keyword>
<dbReference type="FunFam" id="3.30.50.10:FF:000003">
    <property type="entry name" value="Nuclear orphan receptor ROR-beta"/>
    <property type="match status" value="1"/>
</dbReference>
<dbReference type="PROSITE" id="PS00031">
    <property type="entry name" value="NUCLEAR_REC_DBD_1"/>
    <property type="match status" value="1"/>
</dbReference>
<keyword evidence="5" id="KW-0805">Transcription regulation</keyword>
<comment type="subcellular location">
    <subcellularLocation>
        <location evidence="1">Nucleus</location>
    </subcellularLocation>
</comment>